<organism evidence="10 11">
    <name type="scientific">Penicillium brasilianum</name>
    <dbReference type="NCBI Taxonomy" id="104259"/>
    <lineage>
        <taxon>Eukaryota</taxon>
        <taxon>Fungi</taxon>
        <taxon>Dikarya</taxon>
        <taxon>Ascomycota</taxon>
        <taxon>Pezizomycotina</taxon>
        <taxon>Eurotiomycetes</taxon>
        <taxon>Eurotiomycetidae</taxon>
        <taxon>Eurotiales</taxon>
        <taxon>Aspergillaceae</taxon>
        <taxon>Penicillium</taxon>
    </lineage>
</organism>
<protein>
    <recommendedName>
        <fullName evidence="9">Zn(2)-C6 fungal-type domain-containing protein</fullName>
    </recommendedName>
</protein>
<keyword evidence="8" id="KW-0472">Membrane</keyword>
<evidence type="ECO:0000256" key="1">
    <source>
        <dbReference type="ARBA" id="ARBA00022723"/>
    </source>
</evidence>
<keyword evidence="3" id="KW-0238">DNA-binding</keyword>
<dbReference type="GO" id="GO:0006351">
    <property type="term" value="P:DNA-templated transcription"/>
    <property type="evidence" value="ECO:0007669"/>
    <property type="project" value="InterPro"/>
</dbReference>
<dbReference type="AlphaFoldDB" id="A0A1S9RNC5"/>
<evidence type="ECO:0000313" key="11">
    <source>
        <dbReference type="Proteomes" id="UP000190744"/>
    </source>
</evidence>
<evidence type="ECO:0000259" key="9">
    <source>
        <dbReference type="PROSITE" id="PS50048"/>
    </source>
</evidence>
<dbReference type="Pfam" id="PF00172">
    <property type="entry name" value="Zn_clus"/>
    <property type="match status" value="1"/>
</dbReference>
<evidence type="ECO:0000256" key="7">
    <source>
        <dbReference type="SAM" id="MobiDB-lite"/>
    </source>
</evidence>
<dbReference type="SUPFAM" id="SSF57701">
    <property type="entry name" value="Zn2/Cys6 DNA-binding domain"/>
    <property type="match status" value="1"/>
</dbReference>
<name>A0A1S9RNC5_PENBI</name>
<evidence type="ECO:0000313" key="10">
    <source>
        <dbReference type="EMBL" id="OOQ86995.1"/>
    </source>
</evidence>
<keyword evidence="4" id="KW-0804">Transcription</keyword>
<keyword evidence="5" id="KW-0539">Nucleus</keyword>
<feature type="transmembrane region" description="Helical" evidence="8">
    <location>
        <begin position="674"/>
        <end position="695"/>
    </location>
</feature>
<dbReference type="PROSITE" id="PS00463">
    <property type="entry name" value="ZN2_CY6_FUNGAL_1"/>
    <property type="match status" value="1"/>
</dbReference>
<dbReference type="PANTHER" id="PTHR46910:SF25">
    <property type="entry name" value="ABC-TRANSPORTER-REGULATING TRANSCRIPTION FACTOR"/>
    <property type="match status" value="1"/>
</dbReference>
<dbReference type="GO" id="GO:0003677">
    <property type="term" value="F:DNA binding"/>
    <property type="evidence" value="ECO:0007669"/>
    <property type="project" value="UniProtKB-KW"/>
</dbReference>
<dbReference type="PROSITE" id="PS50048">
    <property type="entry name" value="ZN2_CY6_FUNGAL_2"/>
    <property type="match status" value="1"/>
</dbReference>
<evidence type="ECO:0000256" key="8">
    <source>
        <dbReference type="SAM" id="Phobius"/>
    </source>
</evidence>
<evidence type="ECO:0000256" key="5">
    <source>
        <dbReference type="ARBA" id="ARBA00023242"/>
    </source>
</evidence>
<feature type="domain" description="Zn(2)-C6 fungal-type" evidence="9">
    <location>
        <begin position="13"/>
        <end position="42"/>
    </location>
</feature>
<evidence type="ECO:0000256" key="6">
    <source>
        <dbReference type="SAM" id="Coils"/>
    </source>
</evidence>
<feature type="region of interest" description="Disordered" evidence="7">
    <location>
        <begin position="93"/>
        <end position="115"/>
    </location>
</feature>
<dbReference type="InterPro" id="IPR050987">
    <property type="entry name" value="AtrR-like"/>
</dbReference>
<reference evidence="11" key="1">
    <citation type="submission" date="2015-09" db="EMBL/GenBank/DDBJ databases">
        <authorList>
            <person name="Fill T.P."/>
            <person name="Baretta J.F."/>
            <person name="de Almeida L.G."/>
            <person name="Rocha M."/>
            <person name="de Souza D.H."/>
            <person name="Malavazi I."/>
            <person name="Cerdeira L.T."/>
            <person name="Hong H."/>
            <person name="Samborskyy M."/>
            <person name="de Vasconcelos A.T."/>
            <person name="Leadlay P."/>
            <person name="Rodrigues-Filho E."/>
        </authorList>
    </citation>
    <scope>NUCLEOTIDE SEQUENCE [LARGE SCALE GENOMIC DNA]</scope>
    <source>
        <strain evidence="11">LaBioMMi 136</strain>
    </source>
</reference>
<evidence type="ECO:0000256" key="4">
    <source>
        <dbReference type="ARBA" id="ARBA00023163"/>
    </source>
</evidence>
<dbReference type="Proteomes" id="UP000190744">
    <property type="component" value="Unassembled WGS sequence"/>
</dbReference>
<keyword evidence="8" id="KW-0812">Transmembrane</keyword>
<gene>
    <name evidence="10" type="ORF">PEBR_18902</name>
</gene>
<evidence type="ECO:0000256" key="2">
    <source>
        <dbReference type="ARBA" id="ARBA00023015"/>
    </source>
</evidence>
<dbReference type="GO" id="GO:0008270">
    <property type="term" value="F:zinc ion binding"/>
    <property type="evidence" value="ECO:0007669"/>
    <property type="project" value="InterPro"/>
</dbReference>
<evidence type="ECO:0000256" key="3">
    <source>
        <dbReference type="ARBA" id="ARBA00023125"/>
    </source>
</evidence>
<dbReference type="CDD" id="cd00067">
    <property type="entry name" value="GAL4"/>
    <property type="match status" value="1"/>
</dbReference>
<dbReference type="EMBL" id="LJBN01000130">
    <property type="protein sequence ID" value="OOQ86995.1"/>
    <property type="molecule type" value="Genomic_DNA"/>
</dbReference>
<dbReference type="GO" id="GO:0000981">
    <property type="term" value="F:DNA-binding transcription factor activity, RNA polymerase II-specific"/>
    <property type="evidence" value="ECO:0007669"/>
    <property type="project" value="InterPro"/>
</dbReference>
<dbReference type="InterPro" id="IPR007219">
    <property type="entry name" value="XnlR_reg_dom"/>
</dbReference>
<proteinExistence type="predicted"/>
<comment type="caution">
    <text evidence="10">The sequence shown here is derived from an EMBL/GenBank/DDBJ whole genome shotgun (WGS) entry which is preliminary data.</text>
</comment>
<keyword evidence="6" id="KW-0175">Coiled coil</keyword>
<keyword evidence="1" id="KW-0479">Metal-binding</keyword>
<feature type="coiled-coil region" evidence="6">
    <location>
        <begin position="49"/>
        <end position="76"/>
    </location>
</feature>
<dbReference type="PANTHER" id="PTHR46910">
    <property type="entry name" value="TRANSCRIPTION FACTOR PDR1"/>
    <property type="match status" value="1"/>
</dbReference>
<keyword evidence="8" id="KW-1133">Transmembrane helix</keyword>
<keyword evidence="2" id="KW-0805">Transcription regulation</keyword>
<dbReference type="InterPro" id="IPR036864">
    <property type="entry name" value="Zn2-C6_fun-type_DNA-bd_sf"/>
</dbReference>
<dbReference type="Pfam" id="PF04082">
    <property type="entry name" value="Fungal_trans"/>
    <property type="match status" value="1"/>
</dbReference>
<dbReference type="SMART" id="SM00066">
    <property type="entry name" value="GAL4"/>
    <property type="match status" value="1"/>
</dbReference>
<dbReference type="SMART" id="SM00906">
    <property type="entry name" value="Fungal_trans"/>
    <property type="match status" value="1"/>
</dbReference>
<sequence>MPTRRESPNCPVACLYCRAKKAKCNGLKPCGNCIVHNESCTFPEVQPRARKRKRREDELEDRLRQMEVMLREATEGQKSNQNISRDVYQDGHAPIAGASEPVSPPPNEDQQPASLGVHVNPAMNEKNVATTTVNDTAVGPGGTVIHGSYEAISPPTPRLQNQMLNSGDLSFSSQVQEAASSELDQDRPHNDIPTAEYGTLPVTASCLSPITIACAPVRSGEQSRKDPWVMPSSAAGKVHFFQSKLPDDDETSDLKGKESMSPPIYALYIILILQKELDRYLSLCPVPAVEWVSSQINTPELTAGSTPLSTDVIIRGEPLEQSLERTRAPEPNSETAFQWADAYFKSHIDAVFGILDRTAFEARLRAHFKQNEPSSCDKSWYALRNVVYAAGCRFVLSQDSGSNGFAKARSQSWRYYQNALSVHTDLLYMCDNLTSIRALILMAFFSEAVGNPRLEYMLVSGAVRLAQSLGLHLRSSYRPETPSTGASSRQKLWWSLYAYEKQLACRCGRPSAIDDDYISCPIPSSLKDGHSEDLEFIIKAAQHAQISSDIARHLNSAKAMRDAPQSTMRHMQTLEARLVAWQQSLDPIYKTRAPFNSLPLQDTQLFRMLFFHFSYLVSVITIHGSFCYPWDRPDLQSAKGSEIRAQMRKSTEAVGQASRQIILGLQRLETMFTLPLWLTFYYPLVGLVNLLVYVLKDPKGSSVAADVSLMDTVVGDITFRMRRFIEEANKMQLEEGLPTQSGSMATVPDGDLPLDIAKLNWASCMPLLADVSNMDNQILGWEDMFPFLPSVTESVPFVSNSNNSRGDDMGLMAHDF</sequence>
<accession>A0A1S9RNC5</accession>
<dbReference type="CDD" id="cd12148">
    <property type="entry name" value="fungal_TF_MHR"/>
    <property type="match status" value="1"/>
</dbReference>
<dbReference type="Gene3D" id="4.10.240.10">
    <property type="entry name" value="Zn(2)-C6 fungal-type DNA-binding domain"/>
    <property type="match status" value="1"/>
</dbReference>
<dbReference type="InterPro" id="IPR001138">
    <property type="entry name" value="Zn2Cys6_DnaBD"/>
</dbReference>